<dbReference type="Pfam" id="PF07065">
    <property type="entry name" value="D123"/>
    <property type="match status" value="2"/>
</dbReference>
<dbReference type="EMBL" id="CENE01000027">
    <property type="protein sequence ID" value="CEQ42494.1"/>
    <property type="molecule type" value="Genomic_DNA"/>
</dbReference>
<comment type="similarity">
    <text evidence="1">Belongs to the CDC123 family.</text>
</comment>
<feature type="region of interest" description="Disordered" evidence="2">
    <location>
        <begin position="54"/>
        <end position="97"/>
    </location>
</feature>
<proteinExistence type="inferred from homology"/>
<sequence length="422" mass="47052">MAESAPLFPPLHTSDVLACQFSSWYPSFKRAAPKATIIRPIPHEDDFLEYLDSDGLFLPEGSGPNGISELSDSEDEAEEQDEGDSDDDEPPKKEFSFPHLDAEIRQVLARYEGAVFPKLNWSSPQVRLPPSSSSDLPKLQADPFVGGQDAAWMLPGQNLKCQTPADVYLLLKSSDFISHDLDHAFDGCVDFPLPAPSSPSSCPPAPRISQPELSEADLARLTLSSPQGNAAPPSPPRSPTKRQRPYAFELVLKKWFDMPKSQEWRCFVRDRRLVGISQRDTTYYDFLQPEATQRQLTEQIGRFWEENVRDTFPLASCPSPVLPLSDVTTNVTLTLLASRHPPLPLARPRPLLLRTVARHVRRLPHARPLAHVPPRLQPLLALDRPPPLQLRFAPFPRVLLPASPRPQARPIPGDGRDAEVLA</sequence>
<feature type="region of interest" description="Disordered" evidence="2">
    <location>
        <begin position="403"/>
        <end position="422"/>
    </location>
</feature>
<dbReference type="AlphaFoldDB" id="A0A0D6ERB3"/>
<dbReference type="PANTHER" id="PTHR15323:SF6">
    <property type="entry name" value="CELL DIVISION CYCLE PROTEIN 123 HOMOLOG"/>
    <property type="match status" value="1"/>
</dbReference>
<dbReference type="PANTHER" id="PTHR15323">
    <property type="entry name" value="D123 PROTEIN"/>
    <property type="match status" value="1"/>
</dbReference>
<protein>
    <submittedName>
        <fullName evidence="3">SPOSA6832_04329-mRNA-1:cds</fullName>
    </submittedName>
</protein>
<feature type="non-terminal residue" evidence="3">
    <location>
        <position position="1"/>
    </location>
</feature>
<dbReference type="InterPro" id="IPR009772">
    <property type="entry name" value="CDC123"/>
</dbReference>
<evidence type="ECO:0000256" key="1">
    <source>
        <dbReference type="ARBA" id="ARBA00011047"/>
    </source>
</evidence>
<feature type="compositionally biased region" description="Acidic residues" evidence="2">
    <location>
        <begin position="71"/>
        <end position="89"/>
    </location>
</feature>
<feature type="region of interest" description="Disordered" evidence="2">
    <location>
        <begin position="224"/>
        <end position="243"/>
    </location>
</feature>
<organism evidence="3 4">
    <name type="scientific">Sporidiobolus salmonicolor</name>
    <name type="common">Yeast-like fungus</name>
    <name type="synonym">Sporobolomyces salmonicolor</name>
    <dbReference type="NCBI Taxonomy" id="5005"/>
    <lineage>
        <taxon>Eukaryota</taxon>
        <taxon>Fungi</taxon>
        <taxon>Dikarya</taxon>
        <taxon>Basidiomycota</taxon>
        <taxon>Pucciniomycotina</taxon>
        <taxon>Microbotryomycetes</taxon>
        <taxon>Sporidiobolales</taxon>
        <taxon>Sporidiobolaceae</taxon>
        <taxon>Sporobolomyces</taxon>
    </lineage>
</organism>
<evidence type="ECO:0000256" key="2">
    <source>
        <dbReference type="SAM" id="MobiDB-lite"/>
    </source>
</evidence>
<accession>A0A0D6ERB3</accession>
<name>A0A0D6ERB3_SPOSA</name>
<keyword evidence="4" id="KW-1185">Reference proteome</keyword>
<dbReference type="Proteomes" id="UP000243876">
    <property type="component" value="Unassembled WGS sequence"/>
</dbReference>
<dbReference type="GO" id="GO:0005737">
    <property type="term" value="C:cytoplasm"/>
    <property type="evidence" value="ECO:0007669"/>
    <property type="project" value="TreeGrafter"/>
</dbReference>
<evidence type="ECO:0000313" key="4">
    <source>
        <dbReference type="Proteomes" id="UP000243876"/>
    </source>
</evidence>
<gene>
    <name evidence="3" type="primary">SPOSA6832_04329</name>
</gene>
<dbReference type="OrthoDB" id="360540at2759"/>
<evidence type="ECO:0000313" key="3">
    <source>
        <dbReference type="EMBL" id="CEQ42494.1"/>
    </source>
</evidence>
<reference evidence="4" key="1">
    <citation type="submission" date="2015-02" db="EMBL/GenBank/DDBJ databases">
        <authorList>
            <person name="Gon?alves P."/>
        </authorList>
    </citation>
    <scope>NUCLEOTIDE SEQUENCE [LARGE SCALE GENOMIC DNA]</scope>
</reference>